<dbReference type="Gene3D" id="2.60.40.10">
    <property type="entry name" value="Immunoglobulins"/>
    <property type="match status" value="2"/>
</dbReference>
<feature type="domain" description="Surface glycan-binding protein B xyloglucan binding" evidence="1">
    <location>
        <begin position="206"/>
        <end position="375"/>
    </location>
</feature>
<dbReference type="InParanoid" id="A0A1H9HUX8"/>
<sequence>MFLLKSFPSWPLCFLLLIGILGLSSCDDKPDPPQFISIEPERGESKTLVVMKGENLANIKELLFNDELIPFNTAYNSDVALLFRVPTDISLGEKVVTVRTDGGSFTTNFLVTEKAPIVIRLSPRIANEGDLITLIGENFFAPLDVTFKTGEFVDGAFNDSISAEIVYESLDSLIVRVPEGAKTGFIRVDANGGSAQTNVTFQIFERKLISDFDGNGIVANDEFSFRGFTDQGNGAPYIRSSLPAPLEGNFLQLSGTDALGTVWLGGAESPGGDMVDSFGITTDVSSTFLEMDVNSNGRTNTWLLLVLREQNGSTSDFTARIQLNDEGWTHVSIPLVRFKDAAGFVVDPQKVNQIKFHLEDRDDTDQRIEANIDNVEFAERI</sequence>
<dbReference type="EMBL" id="FOFB01000013">
    <property type="protein sequence ID" value="SEQ66087.1"/>
    <property type="molecule type" value="Genomic_DNA"/>
</dbReference>
<dbReference type="RefSeq" id="WP_090169168.1">
    <property type="nucleotide sequence ID" value="NZ_FOFB01000013.1"/>
</dbReference>
<dbReference type="Gene3D" id="2.60.120.430">
    <property type="entry name" value="Galactose-binding lectin"/>
    <property type="match status" value="1"/>
</dbReference>
<dbReference type="AlphaFoldDB" id="A0A1H9HUX8"/>
<evidence type="ECO:0000259" key="1">
    <source>
        <dbReference type="Pfam" id="PF18329"/>
    </source>
</evidence>
<dbReference type="PROSITE" id="PS51257">
    <property type="entry name" value="PROKAR_LIPOPROTEIN"/>
    <property type="match status" value="1"/>
</dbReference>
<reference evidence="3" key="1">
    <citation type="submission" date="2016-10" db="EMBL/GenBank/DDBJ databases">
        <authorList>
            <person name="Varghese N."/>
            <person name="Submissions S."/>
        </authorList>
    </citation>
    <scope>NUCLEOTIDE SEQUENCE [LARGE SCALE GENOMIC DNA]</scope>
    <source>
        <strain evidence="3">DSM 24740</strain>
    </source>
</reference>
<dbReference type="InterPro" id="IPR040475">
    <property type="entry name" value="SGBP_B_XBD"/>
</dbReference>
<organism evidence="2 3">
    <name type="scientific">Neolewinella agarilytica</name>
    <dbReference type="NCBI Taxonomy" id="478744"/>
    <lineage>
        <taxon>Bacteria</taxon>
        <taxon>Pseudomonadati</taxon>
        <taxon>Bacteroidota</taxon>
        <taxon>Saprospiria</taxon>
        <taxon>Saprospirales</taxon>
        <taxon>Lewinellaceae</taxon>
        <taxon>Neolewinella</taxon>
    </lineage>
</organism>
<dbReference type="GO" id="GO:0030247">
    <property type="term" value="F:polysaccharide binding"/>
    <property type="evidence" value="ECO:0007669"/>
    <property type="project" value="InterPro"/>
</dbReference>
<dbReference type="Proteomes" id="UP000199021">
    <property type="component" value="Unassembled WGS sequence"/>
</dbReference>
<dbReference type="SUPFAM" id="SSF49785">
    <property type="entry name" value="Galactose-binding domain-like"/>
    <property type="match status" value="1"/>
</dbReference>
<keyword evidence="3" id="KW-1185">Reference proteome</keyword>
<accession>A0A1H9HUX8</accession>
<name>A0A1H9HUX8_9BACT</name>
<dbReference type="CDD" id="cd00102">
    <property type="entry name" value="IPT"/>
    <property type="match status" value="1"/>
</dbReference>
<evidence type="ECO:0000313" key="2">
    <source>
        <dbReference type="EMBL" id="SEQ66087.1"/>
    </source>
</evidence>
<dbReference type="Pfam" id="PF18329">
    <property type="entry name" value="SGBP_B_XBD"/>
    <property type="match status" value="1"/>
</dbReference>
<protein>
    <submittedName>
        <fullName evidence="2">Complex I intermediate-associated protein 30 (CIA30)</fullName>
    </submittedName>
</protein>
<dbReference type="InterPro" id="IPR013783">
    <property type="entry name" value="Ig-like_fold"/>
</dbReference>
<dbReference type="STRING" id="478744.SAMN05444359_113113"/>
<dbReference type="InterPro" id="IPR008979">
    <property type="entry name" value="Galactose-bd-like_sf"/>
</dbReference>
<proteinExistence type="predicted"/>
<gene>
    <name evidence="2" type="ORF">SAMN05444359_113113</name>
</gene>
<dbReference type="InterPro" id="IPR014756">
    <property type="entry name" value="Ig_E-set"/>
</dbReference>
<evidence type="ECO:0000313" key="3">
    <source>
        <dbReference type="Proteomes" id="UP000199021"/>
    </source>
</evidence>
<dbReference type="OrthoDB" id="660167at2"/>
<dbReference type="SUPFAM" id="SSF81296">
    <property type="entry name" value="E set domains"/>
    <property type="match status" value="1"/>
</dbReference>